<dbReference type="PANTHER" id="PTHR13935:SF46">
    <property type="entry name" value="TRANSCRIPTION FACTOR BHLH167-RELATED"/>
    <property type="match status" value="1"/>
</dbReference>
<accession>A0A834YQW9</accession>
<evidence type="ECO:0000256" key="1">
    <source>
        <dbReference type="SAM" id="Coils"/>
    </source>
</evidence>
<gene>
    <name evidence="2" type="ORF">HHK36_024923</name>
</gene>
<dbReference type="EMBL" id="JABCRI010000018">
    <property type="protein sequence ID" value="KAF8390397.1"/>
    <property type="molecule type" value="Genomic_DNA"/>
</dbReference>
<comment type="caution">
    <text evidence="2">The sequence shown here is derived from an EMBL/GenBank/DDBJ whole genome shotgun (WGS) entry which is preliminary data.</text>
</comment>
<dbReference type="OrthoDB" id="1870484at2759"/>
<dbReference type="PANTHER" id="PTHR13935">
    <property type="entry name" value="ACHAETE-SCUTE TRANSCRIPTION FACTOR-RELATED"/>
    <property type="match status" value="1"/>
</dbReference>
<dbReference type="InterPro" id="IPR015660">
    <property type="entry name" value="MASH1/Ascl1a-like"/>
</dbReference>
<name>A0A834YQW9_TETSI</name>
<keyword evidence="3" id="KW-1185">Reference proteome</keyword>
<evidence type="ECO:0000313" key="3">
    <source>
        <dbReference type="Proteomes" id="UP000655225"/>
    </source>
</evidence>
<keyword evidence="1" id="KW-0175">Coiled coil</keyword>
<evidence type="ECO:0000313" key="2">
    <source>
        <dbReference type="EMBL" id="KAF8390397.1"/>
    </source>
</evidence>
<dbReference type="Proteomes" id="UP000655225">
    <property type="component" value="Unassembled WGS sequence"/>
</dbReference>
<dbReference type="GO" id="GO:0000981">
    <property type="term" value="F:DNA-binding transcription factor activity, RNA polymerase II-specific"/>
    <property type="evidence" value="ECO:0007669"/>
    <property type="project" value="TreeGrafter"/>
</dbReference>
<dbReference type="AlphaFoldDB" id="A0A834YQW9"/>
<reference evidence="2 3" key="1">
    <citation type="submission" date="2020-04" db="EMBL/GenBank/DDBJ databases">
        <title>Plant Genome Project.</title>
        <authorList>
            <person name="Zhang R.-G."/>
        </authorList>
    </citation>
    <scope>NUCLEOTIDE SEQUENCE [LARGE SCALE GENOMIC DNA]</scope>
    <source>
        <strain evidence="2">YNK0</strain>
        <tissue evidence="2">Leaf</tissue>
    </source>
</reference>
<dbReference type="GO" id="GO:0000977">
    <property type="term" value="F:RNA polymerase II transcription regulatory region sequence-specific DNA binding"/>
    <property type="evidence" value="ECO:0007669"/>
    <property type="project" value="TreeGrafter"/>
</dbReference>
<dbReference type="OMA" id="DMNFALC"/>
<protein>
    <submittedName>
        <fullName evidence="2">Uncharacterized protein</fullName>
    </submittedName>
</protein>
<organism evidence="2 3">
    <name type="scientific">Tetracentron sinense</name>
    <name type="common">Spur-leaf</name>
    <dbReference type="NCBI Taxonomy" id="13715"/>
    <lineage>
        <taxon>Eukaryota</taxon>
        <taxon>Viridiplantae</taxon>
        <taxon>Streptophyta</taxon>
        <taxon>Embryophyta</taxon>
        <taxon>Tracheophyta</taxon>
        <taxon>Spermatophyta</taxon>
        <taxon>Magnoliopsida</taxon>
        <taxon>Trochodendrales</taxon>
        <taxon>Trochodendraceae</taxon>
        <taxon>Tetracentron</taxon>
    </lineage>
</organism>
<proteinExistence type="predicted"/>
<dbReference type="GO" id="GO:0090575">
    <property type="term" value="C:RNA polymerase II transcription regulator complex"/>
    <property type="evidence" value="ECO:0007669"/>
    <property type="project" value="TreeGrafter"/>
</dbReference>
<feature type="coiled-coil region" evidence="1">
    <location>
        <begin position="25"/>
        <end position="52"/>
    </location>
</feature>
<sequence>MRRSTSTSSSQLDRKTDKLPIEDRIDQAAIYIKQLKERIEELKARKEVAMSINNNSSDTMTMDSRVLTPVLELRDLDSTIELILITGKNNNFMFSEVINVLEEEGASVVSASFDNIGDRVLHTIHSQVTSSRVGVEISRLSERLKKLVYSEFQEPSISRP</sequence>